<dbReference type="GeneID" id="26648637"/>
<proteinExistence type="predicted"/>
<gene>
    <name evidence="1" type="ORF">XO28_0046</name>
</gene>
<sequence>MGFMKTPYDYYITPDEYKRAEKNGISRCTLNGRVRVSMWDKEKAITEPLTHKDSQWSRWKEVAKKHGVGYQTYYHRVKKGLEPFEAATRPVMEKEQIFQKGRTVQAHKRVFTDEELRIAASNGIQYQTALYRYRKGGWNKEDAITTPPLSLKECMRRAREKSSWERIHFGRGLEILVEWKKAGSS</sequence>
<accession>A0A0S2MVC3</accession>
<evidence type="ECO:0000313" key="2">
    <source>
        <dbReference type="Proteomes" id="UP000203057"/>
    </source>
</evidence>
<keyword evidence="2" id="KW-1185">Reference proteome</keyword>
<dbReference type="OrthoDB" id="21862at10239"/>
<reference evidence="1 2" key="1">
    <citation type="submission" date="2015-10" db="EMBL/GenBank/DDBJ databases">
        <title>Whole Genome sequencing of Bacillus ACT Group Temperature Bacteriophages.</title>
        <authorList>
            <person name="Fouts D.E."/>
            <person name="Rasko D.A."/>
            <person name="Cer R.R."/>
            <person name="Jiang L."/>
            <person name="Fedorova N.B."/>
            <person name="Shvartsbeyn A."/>
            <person name="Read T.D."/>
            <person name="Gill S.R."/>
            <person name="Klumpp J."/>
            <person name="Calendar R."/>
        </authorList>
    </citation>
    <scope>NUCLEOTIDE SEQUENCE [LARGE SCALE GENOMIC DNA]</scope>
</reference>
<organism evidence="1 2">
    <name type="scientific">Bacillus phage phi4J1</name>
    <dbReference type="NCBI Taxonomy" id="1643326"/>
    <lineage>
        <taxon>Viruses</taxon>
        <taxon>Duplodnaviria</taxon>
        <taxon>Heunggongvirae</taxon>
        <taxon>Uroviricota</taxon>
        <taxon>Caudoviricetes</taxon>
        <taxon>Rockvillevirus</taxon>
        <taxon>Rockvillevirus phi4J1</taxon>
    </lineage>
</organism>
<dbReference type="RefSeq" id="YP_009218179.1">
    <property type="nucleotide sequence ID" value="NC_029008.1"/>
</dbReference>
<dbReference type="Proteomes" id="UP000203057">
    <property type="component" value="Segment"/>
</dbReference>
<name>A0A0S2MVC3_9CAUD</name>
<dbReference type="EMBL" id="KT970645">
    <property type="protein sequence ID" value="ALO79840.1"/>
    <property type="molecule type" value="Genomic_DNA"/>
</dbReference>
<protein>
    <submittedName>
        <fullName evidence="1">Uncharacterized protein</fullName>
    </submittedName>
</protein>
<evidence type="ECO:0000313" key="1">
    <source>
        <dbReference type="EMBL" id="ALO79840.1"/>
    </source>
</evidence>
<dbReference type="KEGG" id="vg:26648637"/>